<reference evidence="5 6" key="1">
    <citation type="submission" date="2016-11" db="EMBL/GenBank/DDBJ databases">
        <authorList>
            <person name="Jaros S."/>
            <person name="Januszkiewicz K."/>
            <person name="Wedrychowicz H."/>
        </authorList>
    </citation>
    <scope>NUCLEOTIDE SEQUENCE [LARGE SCALE GENOMIC DNA]</scope>
    <source>
        <strain evidence="4 5">GAS86</strain>
        <strain evidence="3 6">GAS95</strain>
    </source>
</reference>
<dbReference type="AlphaFoldDB" id="A0A1N6JCZ8"/>
<evidence type="ECO:0000313" key="6">
    <source>
        <dbReference type="Proteomes" id="UP000185151"/>
    </source>
</evidence>
<evidence type="ECO:0000313" key="4">
    <source>
        <dbReference type="EMBL" id="SIO49995.1"/>
    </source>
</evidence>
<proteinExistence type="inferred from homology"/>
<comment type="similarity">
    <text evidence="1">Belongs to the short-chain dehydrogenases/reductases (SDR) family.</text>
</comment>
<evidence type="ECO:0000256" key="1">
    <source>
        <dbReference type="ARBA" id="ARBA00006484"/>
    </source>
</evidence>
<dbReference type="PANTHER" id="PTHR43477">
    <property type="entry name" value="DIHYDROANTICAPSIN 7-DEHYDROGENASE"/>
    <property type="match status" value="1"/>
</dbReference>
<evidence type="ECO:0000256" key="2">
    <source>
        <dbReference type="ARBA" id="ARBA00023002"/>
    </source>
</evidence>
<evidence type="ECO:0000313" key="3">
    <source>
        <dbReference type="EMBL" id="SIO42091.1"/>
    </source>
</evidence>
<dbReference type="Proteomes" id="UP000184693">
    <property type="component" value="Unassembled WGS sequence"/>
</dbReference>
<gene>
    <name evidence="3" type="ORF">SAMN05444165_3027</name>
    <name evidence="4" type="ORF">SAMN05444168_5630</name>
</gene>
<dbReference type="InterPro" id="IPR036291">
    <property type="entry name" value="NAD(P)-bd_dom_sf"/>
</dbReference>
<accession>A0A1N6JCZ8</accession>
<dbReference type="InterPro" id="IPR051122">
    <property type="entry name" value="SDR_DHRS6-like"/>
</dbReference>
<dbReference type="SUPFAM" id="SSF51735">
    <property type="entry name" value="NAD(P)-binding Rossmann-fold domains"/>
    <property type="match status" value="1"/>
</dbReference>
<keyword evidence="6" id="KW-1185">Reference proteome</keyword>
<dbReference type="EMBL" id="FSRU01000001">
    <property type="protein sequence ID" value="SIO42091.1"/>
    <property type="molecule type" value="Genomic_DNA"/>
</dbReference>
<sequence length="239" mass="25195">MSLKGKRIVILGGSSGMGFATAKAAADEGALVVIASSSQERVAKAQQQLPPSAEGHVLNLQDEASIKSFFEKIGAYDHLVYTAGNPLLMADQKDLSFKDAQAFFGVRYWGVFLATKYGAGQIREGGSIVLSSGMAARRPRKGSSVVSSVCGAIEALARALSVELAPLRVNVVCPGTVKTSLWDSFPEAVRKATFQRAEENLLVKHAAEAHEVAEAYLYLMRGSFTTGQVVVADGGASVA</sequence>
<organism evidence="3 6">
    <name type="scientific">Paraburkholderia phenazinium</name>
    <dbReference type="NCBI Taxonomy" id="60549"/>
    <lineage>
        <taxon>Bacteria</taxon>
        <taxon>Pseudomonadati</taxon>
        <taxon>Pseudomonadota</taxon>
        <taxon>Betaproteobacteria</taxon>
        <taxon>Burkholderiales</taxon>
        <taxon>Burkholderiaceae</taxon>
        <taxon>Paraburkholderia</taxon>
    </lineage>
</organism>
<dbReference type="EMBL" id="FSRM01000002">
    <property type="protein sequence ID" value="SIO49995.1"/>
    <property type="molecule type" value="Genomic_DNA"/>
</dbReference>
<dbReference type="RefSeq" id="WP_074267576.1">
    <property type="nucleotide sequence ID" value="NZ_FSRM01000002.1"/>
</dbReference>
<dbReference type="Gene3D" id="3.40.50.720">
    <property type="entry name" value="NAD(P)-binding Rossmann-like Domain"/>
    <property type="match status" value="1"/>
</dbReference>
<dbReference type="InterPro" id="IPR002347">
    <property type="entry name" value="SDR_fam"/>
</dbReference>
<dbReference type="OrthoDB" id="9806974at2"/>
<evidence type="ECO:0000313" key="5">
    <source>
        <dbReference type="Proteomes" id="UP000184693"/>
    </source>
</evidence>
<dbReference type="PRINTS" id="PR00081">
    <property type="entry name" value="GDHRDH"/>
</dbReference>
<dbReference type="Proteomes" id="UP000185151">
    <property type="component" value="Unassembled WGS sequence"/>
</dbReference>
<dbReference type="PANTHER" id="PTHR43477:SF1">
    <property type="entry name" value="DIHYDROANTICAPSIN 7-DEHYDROGENASE"/>
    <property type="match status" value="1"/>
</dbReference>
<dbReference type="Pfam" id="PF13561">
    <property type="entry name" value="adh_short_C2"/>
    <property type="match status" value="1"/>
</dbReference>
<name>A0A1N6JCZ8_9BURK</name>
<keyword evidence="2" id="KW-0560">Oxidoreductase</keyword>
<dbReference type="GO" id="GO:0016491">
    <property type="term" value="F:oxidoreductase activity"/>
    <property type="evidence" value="ECO:0007669"/>
    <property type="project" value="UniProtKB-KW"/>
</dbReference>
<protein>
    <submittedName>
        <fullName evidence="3">NAD(P)-dependent dehydrogenase, short-chain alcohol dehydrogenase family</fullName>
    </submittedName>
</protein>